<dbReference type="AlphaFoldDB" id="A0A4Z2AZP3"/>
<dbReference type="EMBL" id="SWLE01000022">
    <property type="protein sequence ID" value="TNM85105.1"/>
    <property type="molecule type" value="Genomic_DNA"/>
</dbReference>
<evidence type="ECO:0000313" key="1">
    <source>
        <dbReference type="EMBL" id="TNM85105.1"/>
    </source>
</evidence>
<organism evidence="1 2">
    <name type="scientific">Takifugu bimaculatus</name>
    <dbReference type="NCBI Taxonomy" id="433685"/>
    <lineage>
        <taxon>Eukaryota</taxon>
        <taxon>Metazoa</taxon>
        <taxon>Chordata</taxon>
        <taxon>Craniata</taxon>
        <taxon>Vertebrata</taxon>
        <taxon>Euteleostomi</taxon>
        <taxon>Actinopterygii</taxon>
        <taxon>Neopterygii</taxon>
        <taxon>Teleostei</taxon>
        <taxon>Neoteleostei</taxon>
        <taxon>Acanthomorphata</taxon>
        <taxon>Eupercaria</taxon>
        <taxon>Tetraodontiformes</taxon>
        <taxon>Tetradontoidea</taxon>
        <taxon>Tetraodontidae</taxon>
        <taxon>Takifugu</taxon>
    </lineage>
</organism>
<keyword evidence="2" id="KW-1185">Reference proteome</keyword>
<comment type="caution">
    <text evidence="1">The sequence shown here is derived from an EMBL/GenBank/DDBJ whole genome shotgun (WGS) entry which is preliminary data.</text>
</comment>
<dbReference type="Proteomes" id="UP000516260">
    <property type="component" value="Chromosome 9"/>
</dbReference>
<gene>
    <name evidence="1" type="ORF">fugu_009283</name>
</gene>
<name>A0A4Z2AZP3_9TELE</name>
<evidence type="ECO:0000313" key="2">
    <source>
        <dbReference type="Proteomes" id="UP000516260"/>
    </source>
</evidence>
<protein>
    <submittedName>
        <fullName evidence="1">Uncharacterized protein</fullName>
    </submittedName>
</protein>
<proteinExistence type="predicted"/>
<accession>A0A4Z2AZP3</accession>
<sequence>MSTTCCLYAPQKLFKCLLSRVLDYKFSINNKSPPQQFNMLCYHLTSLISVVSHNSHKTLKSTFRKSGFYSAFRLKQLFIKSQVTLNSQPTDGPLNENQRANCYLSNVPPLHWMEFDYTTLPTIFYIWSSSCE</sequence>
<reference evidence="1 2" key="1">
    <citation type="submission" date="2019-04" db="EMBL/GenBank/DDBJ databases">
        <title>The sequence and de novo assembly of Takifugu bimaculatus genome using PacBio and Hi-C technologies.</title>
        <authorList>
            <person name="Xu P."/>
            <person name="Liu B."/>
            <person name="Zhou Z."/>
        </authorList>
    </citation>
    <scope>NUCLEOTIDE SEQUENCE [LARGE SCALE GENOMIC DNA]</scope>
    <source>
        <strain evidence="1">TB-2018</strain>
        <tissue evidence="1">Muscle</tissue>
    </source>
</reference>